<name>A0A0E9PD66_ANGAN</name>
<organism evidence="1">
    <name type="scientific">Anguilla anguilla</name>
    <name type="common">European freshwater eel</name>
    <name type="synonym">Muraena anguilla</name>
    <dbReference type="NCBI Taxonomy" id="7936"/>
    <lineage>
        <taxon>Eukaryota</taxon>
        <taxon>Metazoa</taxon>
        <taxon>Chordata</taxon>
        <taxon>Craniata</taxon>
        <taxon>Vertebrata</taxon>
        <taxon>Euteleostomi</taxon>
        <taxon>Actinopterygii</taxon>
        <taxon>Neopterygii</taxon>
        <taxon>Teleostei</taxon>
        <taxon>Anguilliformes</taxon>
        <taxon>Anguillidae</taxon>
        <taxon>Anguilla</taxon>
    </lineage>
</organism>
<accession>A0A0E9PD66</accession>
<reference evidence="1" key="2">
    <citation type="journal article" date="2015" name="Fish Shellfish Immunol.">
        <title>Early steps in the European eel (Anguilla anguilla)-Vibrio vulnificus interaction in the gills: Role of the RtxA13 toxin.</title>
        <authorList>
            <person name="Callol A."/>
            <person name="Pajuelo D."/>
            <person name="Ebbesson L."/>
            <person name="Teles M."/>
            <person name="MacKenzie S."/>
            <person name="Amaro C."/>
        </authorList>
    </citation>
    <scope>NUCLEOTIDE SEQUENCE</scope>
</reference>
<reference evidence="1" key="1">
    <citation type="submission" date="2014-11" db="EMBL/GenBank/DDBJ databases">
        <authorList>
            <person name="Amaro Gonzalez C."/>
        </authorList>
    </citation>
    <scope>NUCLEOTIDE SEQUENCE</scope>
</reference>
<proteinExistence type="predicted"/>
<evidence type="ECO:0000313" key="1">
    <source>
        <dbReference type="EMBL" id="JAH02000.1"/>
    </source>
</evidence>
<sequence>MQLFKCAARVMPCARIQDLGKTPQCLRKTTLHRTR</sequence>
<dbReference type="AlphaFoldDB" id="A0A0E9PD66"/>
<dbReference type="EMBL" id="GBXM01106577">
    <property type="protein sequence ID" value="JAH02000.1"/>
    <property type="molecule type" value="Transcribed_RNA"/>
</dbReference>
<protein>
    <submittedName>
        <fullName evidence="1">Uncharacterized protein</fullName>
    </submittedName>
</protein>